<protein>
    <recommendedName>
        <fullName evidence="1">RNase H type-1 domain-containing protein</fullName>
    </recommendedName>
</protein>
<dbReference type="Pfam" id="PF13456">
    <property type="entry name" value="RVT_3"/>
    <property type="match status" value="1"/>
</dbReference>
<keyword evidence="3" id="KW-1185">Reference proteome</keyword>
<reference evidence="2 3" key="1">
    <citation type="submission" date="2021-02" db="EMBL/GenBank/DDBJ databases">
        <title>Plant Genome Project.</title>
        <authorList>
            <person name="Zhang R.-G."/>
        </authorList>
    </citation>
    <scope>NUCLEOTIDE SEQUENCE [LARGE SCALE GENOMIC DNA]</scope>
    <source>
        <tissue evidence="2">Leaves</tissue>
    </source>
</reference>
<gene>
    <name evidence="2" type="ORF">JRO89_XS03G0254100</name>
</gene>
<sequence>MEFSAHTLFCYPKVKPYWSDTLFRKFLREVKDMSCREILCWLAAYVTSPVSILSKVVAVFAIVLSYRVSIEVGEFLALREGLGVAKQLGCFVALTEVDTSNVVAGINLEKPSLCAAGFIINDIQALCLEVGIQKCQAVTRFGNSLAHYLASLAISMGRDFLW</sequence>
<dbReference type="EMBL" id="JAFEMO010000003">
    <property type="protein sequence ID" value="KAH7574116.1"/>
    <property type="molecule type" value="Genomic_DNA"/>
</dbReference>
<dbReference type="Proteomes" id="UP000827721">
    <property type="component" value="Unassembled WGS sequence"/>
</dbReference>
<evidence type="ECO:0000259" key="1">
    <source>
        <dbReference type="Pfam" id="PF13456"/>
    </source>
</evidence>
<comment type="caution">
    <text evidence="2">The sequence shown here is derived from an EMBL/GenBank/DDBJ whole genome shotgun (WGS) entry which is preliminary data.</text>
</comment>
<organism evidence="2 3">
    <name type="scientific">Xanthoceras sorbifolium</name>
    <dbReference type="NCBI Taxonomy" id="99658"/>
    <lineage>
        <taxon>Eukaryota</taxon>
        <taxon>Viridiplantae</taxon>
        <taxon>Streptophyta</taxon>
        <taxon>Embryophyta</taxon>
        <taxon>Tracheophyta</taxon>
        <taxon>Spermatophyta</taxon>
        <taxon>Magnoliopsida</taxon>
        <taxon>eudicotyledons</taxon>
        <taxon>Gunneridae</taxon>
        <taxon>Pentapetalae</taxon>
        <taxon>rosids</taxon>
        <taxon>malvids</taxon>
        <taxon>Sapindales</taxon>
        <taxon>Sapindaceae</taxon>
        <taxon>Xanthoceroideae</taxon>
        <taxon>Xanthoceras</taxon>
    </lineage>
</organism>
<feature type="domain" description="RNase H type-1" evidence="1">
    <location>
        <begin position="56"/>
        <end position="152"/>
    </location>
</feature>
<name>A0ABQ8IBT5_9ROSI</name>
<evidence type="ECO:0000313" key="2">
    <source>
        <dbReference type="EMBL" id="KAH7574116.1"/>
    </source>
</evidence>
<proteinExistence type="predicted"/>
<accession>A0ABQ8IBT5</accession>
<evidence type="ECO:0000313" key="3">
    <source>
        <dbReference type="Proteomes" id="UP000827721"/>
    </source>
</evidence>
<dbReference type="InterPro" id="IPR002156">
    <property type="entry name" value="RNaseH_domain"/>
</dbReference>